<organism evidence="2 3">
    <name type="scientific">Goodea atripinnis</name>
    <dbReference type="NCBI Taxonomy" id="208336"/>
    <lineage>
        <taxon>Eukaryota</taxon>
        <taxon>Metazoa</taxon>
        <taxon>Chordata</taxon>
        <taxon>Craniata</taxon>
        <taxon>Vertebrata</taxon>
        <taxon>Euteleostomi</taxon>
        <taxon>Actinopterygii</taxon>
        <taxon>Neopterygii</taxon>
        <taxon>Teleostei</taxon>
        <taxon>Neoteleostei</taxon>
        <taxon>Acanthomorphata</taxon>
        <taxon>Ovalentaria</taxon>
        <taxon>Atherinomorphae</taxon>
        <taxon>Cyprinodontiformes</taxon>
        <taxon>Goodeidae</taxon>
        <taxon>Goodea</taxon>
    </lineage>
</organism>
<comment type="caution">
    <text evidence="2">The sequence shown here is derived from an EMBL/GenBank/DDBJ whole genome shotgun (WGS) entry which is preliminary data.</text>
</comment>
<dbReference type="EMBL" id="JAHRIO010022770">
    <property type="protein sequence ID" value="MEQ2166136.1"/>
    <property type="molecule type" value="Genomic_DNA"/>
</dbReference>
<evidence type="ECO:0000313" key="3">
    <source>
        <dbReference type="Proteomes" id="UP001476798"/>
    </source>
</evidence>
<name>A0ABV0N511_9TELE</name>
<feature type="transmembrane region" description="Helical" evidence="1">
    <location>
        <begin position="24"/>
        <end position="45"/>
    </location>
</feature>
<keyword evidence="1" id="KW-0472">Membrane</keyword>
<accession>A0ABV0N511</accession>
<sequence>MYCFFSTLTYVAHAKNKTNHSFNVFLAHACIFSPFVSPPLVPVLYRTSTPIIFCLSPPTSRHPVWEQPASLLRSVHCAHIHWAGVMAIAEYSHVYVQPRK</sequence>
<keyword evidence="3" id="KW-1185">Reference proteome</keyword>
<evidence type="ECO:0000256" key="1">
    <source>
        <dbReference type="SAM" id="Phobius"/>
    </source>
</evidence>
<gene>
    <name evidence="2" type="ORF">GOODEAATRI_024607</name>
</gene>
<evidence type="ECO:0000313" key="2">
    <source>
        <dbReference type="EMBL" id="MEQ2166136.1"/>
    </source>
</evidence>
<dbReference type="Proteomes" id="UP001476798">
    <property type="component" value="Unassembled WGS sequence"/>
</dbReference>
<keyword evidence="1" id="KW-0812">Transmembrane</keyword>
<keyword evidence="1" id="KW-1133">Transmembrane helix</keyword>
<protein>
    <submittedName>
        <fullName evidence="2">Uncharacterized protein</fullName>
    </submittedName>
</protein>
<reference evidence="2 3" key="1">
    <citation type="submission" date="2021-06" db="EMBL/GenBank/DDBJ databases">
        <authorList>
            <person name="Palmer J.M."/>
        </authorList>
    </citation>
    <scope>NUCLEOTIDE SEQUENCE [LARGE SCALE GENOMIC DNA]</scope>
    <source>
        <strain evidence="2 3">GA_2019</strain>
        <tissue evidence="2">Muscle</tissue>
    </source>
</reference>
<proteinExistence type="predicted"/>